<dbReference type="Pfam" id="PF07690">
    <property type="entry name" value="MFS_1"/>
    <property type="match status" value="1"/>
</dbReference>
<dbReference type="InterPro" id="IPR050171">
    <property type="entry name" value="MFS_Transporters"/>
</dbReference>
<feature type="transmembrane region" description="Helical" evidence="7">
    <location>
        <begin position="27"/>
        <end position="48"/>
    </location>
</feature>
<protein>
    <recommendedName>
        <fullName evidence="10">Major Facilitator Superfamily protein</fullName>
    </recommendedName>
</protein>
<sequence>MTTRSGTKAGSWSAPVRKVAARNARLLGTRALVSMSFYAVVPFAAVAAGPMLGLAPAGSLGLVALAALAGRLLSWPIGRLTDRVGAGSLLRWVAAATLAIGLWALVAPSAGSALAFLLGLATLNPTANIALRVLVATSNRPRRRSLAFGLLGSAKTIGIAAGPALVGLLFAPDAWNVIVGTALASLALALALLPGANRANGCVQPGTVQGRPRGGAALPVGVPAMIAAIWLLVWTGLNAITVGLATLFAVHHDDLRAAATFFVVQSLLSAVLLVAAGAVLARADLHARTIVFATAATGVPVALLVLGLAPVGSALVVALVVAMIIAVSEALTVPTLDTIVAETAGGSLGGGFGRLATLEALGAAAGLALAAGLAIEHGLWSIAGNWALAGTAMSVVATALAVAILRRTRAAGSPSHVNGAS</sequence>
<feature type="transmembrane region" description="Helical" evidence="7">
    <location>
        <begin position="352"/>
        <end position="374"/>
    </location>
</feature>
<name>A0A917Q6N8_9HYPH</name>
<reference evidence="8 9" key="1">
    <citation type="journal article" date="2014" name="Int. J. Syst. Evol. Microbiol.">
        <title>Complete genome sequence of Corynebacterium casei LMG S-19264T (=DSM 44701T), isolated from a smear-ripened cheese.</title>
        <authorList>
            <consortium name="US DOE Joint Genome Institute (JGI-PGF)"/>
            <person name="Walter F."/>
            <person name="Albersmeier A."/>
            <person name="Kalinowski J."/>
            <person name="Ruckert C."/>
        </authorList>
    </citation>
    <scope>NUCLEOTIDE SEQUENCE [LARGE SCALE GENOMIC DNA]</scope>
    <source>
        <strain evidence="8 9">CGMCC 1.9161</strain>
    </source>
</reference>
<keyword evidence="2" id="KW-0813">Transport</keyword>
<dbReference type="InterPro" id="IPR036259">
    <property type="entry name" value="MFS_trans_sf"/>
</dbReference>
<keyword evidence="3" id="KW-1003">Cell membrane</keyword>
<evidence type="ECO:0000256" key="1">
    <source>
        <dbReference type="ARBA" id="ARBA00004651"/>
    </source>
</evidence>
<feature type="transmembrane region" description="Helical" evidence="7">
    <location>
        <begin position="89"/>
        <end position="107"/>
    </location>
</feature>
<dbReference type="InterPro" id="IPR011701">
    <property type="entry name" value="MFS"/>
</dbReference>
<feature type="transmembrane region" description="Helical" evidence="7">
    <location>
        <begin position="177"/>
        <end position="196"/>
    </location>
</feature>
<comment type="subcellular location">
    <subcellularLocation>
        <location evidence="1">Cell membrane</location>
        <topology evidence="1">Multi-pass membrane protein</topology>
    </subcellularLocation>
</comment>
<dbReference type="GO" id="GO:0022857">
    <property type="term" value="F:transmembrane transporter activity"/>
    <property type="evidence" value="ECO:0007669"/>
    <property type="project" value="InterPro"/>
</dbReference>
<proteinExistence type="predicted"/>
<accession>A0A917Q6N8</accession>
<dbReference type="SUPFAM" id="SSF103473">
    <property type="entry name" value="MFS general substrate transporter"/>
    <property type="match status" value="1"/>
</dbReference>
<dbReference type="GO" id="GO:0005886">
    <property type="term" value="C:plasma membrane"/>
    <property type="evidence" value="ECO:0007669"/>
    <property type="project" value="UniProtKB-SubCell"/>
</dbReference>
<keyword evidence="5 7" id="KW-1133">Transmembrane helix</keyword>
<feature type="transmembrane region" description="Helical" evidence="7">
    <location>
        <begin position="386"/>
        <end position="405"/>
    </location>
</feature>
<dbReference type="Gene3D" id="1.20.1250.20">
    <property type="entry name" value="MFS general substrate transporter like domains"/>
    <property type="match status" value="1"/>
</dbReference>
<keyword evidence="4 7" id="KW-0812">Transmembrane</keyword>
<evidence type="ECO:0000313" key="8">
    <source>
        <dbReference type="EMBL" id="GGK31752.1"/>
    </source>
</evidence>
<evidence type="ECO:0000313" key="9">
    <source>
        <dbReference type="Proteomes" id="UP000600449"/>
    </source>
</evidence>
<evidence type="ECO:0000256" key="3">
    <source>
        <dbReference type="ARBA" id="ARBA00022475"/>
    </source>
</evidence>
<dbReference type="PANTHER" id="PTHR23517:SF2">
    <property type="entry name" value="MULTIDRUG RESISTANCE PROTEIN MDTH"/>
    <property type="match status" value="1"/>
</dbReference>
<feature type="transmembrane region" description="Helical" evidence="7">
    <location>
        <begin position="113"/>
        <end position="135"/>
    </location>
</feature>
<comment type="caution">
    <text evidence="8">The sequence shown here is derived from an EMBL/GenBank/DDBJ whole genome shotgun (WGS) entry which is preliminary data.</text>
</comment>
<dbReference type="AlphaFoldDB" id="A0A917Q6N8"/>
<organism evidence="8 9">
    <name type="scientific">Salinarimonas ramus</name>
    <dbReference type="NCBI Taxonomy" id="690164"/>
    <lineage>
        <taxon>Bacteria</taxon>
        <taxon>Pseudomonadati</taxon>
        <taxon>Pseudomonadota</taxon>
        <taxon>Alphaproteobacteria</taxon>
        <taxon>Hyphomicrobiales</taxon>
        <taxon>Salinarimonadaceae</taxon>
        <taxon>Salinarimonas</taxon>
    </lineage>
</organism>
<evidence type="ECO:0000256" key="2">
    <source>
        <dbReference type="ARBA" id="ARBA00022448"/>
    </source>
</evidence>
<evidence type="ECO:0000256" key="5">
    <source>
        <dbReference type="ARBA" id="ARBA00022989"/>
    </source>
</evidence>
<evidence type="ECO:0000256" key="6">
    <source>
        <dbReference type="ARBA" id="ARBA00023136"/>
    </source>
</evidence>
<dbReference type="PANTHER" id="PTHR23517">
    <property type="entry name" value="RESISTANCE PROTEIN MDTM, PUTATIVE-RELATED-RELATED"/>
    <property type="match status" value="1"/>
</dbReference>
<feature type="transmembrane region" description="Helical" evidence="7">
    <location>
        <begin position="216"/>
        <end position="237"/>
    </location>
</feature>
<keyword evidence="9" id="KW-1185">Reference proteome</keyword>
<keyword evidence="6 7" id="KW-0472">Membrane</keyword>
<evidence type="ECO:0000256" key="4">
    <source>
        <dbReference type="ARBA" id="ARBA00022692"/>
    </source>
</evidence>
<feature type="transmembrane region" description="Helical" evidence="7">
    <location>
        <begin position="257"/>
        <end position="281"/>
    </location>
</feature>
<evidence type="ECO:0008006" key="10">
    <source>
        <dbReference type="Google" id="ProtNLM"/>
    </source>
</evidence>
<dbReference type="EMBL" id="BMMF01000004">
    <property type="protein sequence ID" value="GGK31752.1"/>
    <property type="molecule type" value="Genomic_DNA"/>
</dbReference>
<feature type="transmembrane region" description="Helical" evidence="7">
    <location>
        <begin position="147"/>
        <end position="171"/>
    </location>
</feature>
<gene>
    <name evidence="8" type="ORF">GCM10011322_17920</name>
</gene>
<evidence type="ECO:0000256" key="7">
    <source>
        <dbReference type="SAM" id="Phobius"/>
    </source>
</evidence>
<dbReference type="Proteomes" id="UP000600449">
    <property type="component" value="Unassembled WGS sequence"/>
</dbReference>
<feature type="transmembrane region" description="Helical" evidence="7">
    <location>
        <begin position="54"/>
        <end position="77"/>
    </location>
</feature>